<keyword evidence="5" id="KW-1133">Transmembrane helix</keyword>
<dbReference type="Proteomes" id="UP000515163">
    <property type="component" value="Unplaced"/>
</dbReference>
<dbReference type="GO" id="GO:0016020">
    <property type="term" value="C:membrane"/>
    <property type="evidence" value="ECO:0007669"/>
    <property type="project" value="UniProtKB-SubCell"/>
</dbReference>
<dbReference type="PANTHER" id="PTHR16059">
    <property type="entry name" value="ANTHRAX TOXIN RECEPTOR"/>
    <property type="match status" value="1"/>
</dbReference>
<evidence type="ECO:0000313" key="11">
    <source>
        <dbReference type="RefSeq" id="XP_031560597.1"/>
    </source>
</evidence>
<dbReference type="Pfam" id="PF01549">
    <property type="entry name" value="ShK"/>
    <property type="match status" value="1"/>
</dbReference>
<protein>
    <submittedName>
        <fullName evidence="11 12">Uncharacterized protein LOC116296682</fullName>
    </submittedName>
</protein>
<evidence type="ECO:0000313" key="12">
    <source>
        <dbReference type="RefSeq" id="XP_031560598.1"/>
    </source>
</evidence>
<gene>
    <name evidence="11 12 13" type="primary">LOC116296682</name>
</gene>
<keyword evidence="2" id="KW-0800">Toxin</keyword>
<dbReference type="GeneID" id="116296682"/>
<comment type="subcellular location">
    <subcellularLocation>
        <location evidence="1">Membrane</location>
        <topology evidence="1">Single-pass membrane protein</topology>
    </subcellularLocation>
</comment>
<dbReference type="InterPro" id="IPR003582">
    <property type="entry name" value="ShKT_dom"/>
</dbReference>
<dbReference type="GO" id="GO:0090729">
    <property type="term" value="F:toxin activity"/>
    <property type="evidence" value="ECO:0007669"/>
    <property type="project" value="UniProtKB-KW"/>
</dbReference>
<comment type="caution">
    <text evidence="7">Lacks conserved residue(s) required for the propagation of feature annotation.</text>
</comment>
<sequence>MVLQHAVSFTMVVSIFLSISKMADTGPTMTCPERYTRKGCYKDSVAARALPDLLISGRVEIEESWGNWDMFIQSFICRCAIESRKRGYKYFGIQFYGECWSGNVTSAAEYAVHGPSDECVGRDQGICKKDTSLCVGKSFANFVYEIPLAPTTKPPASDCKDVLDKCPLYADQGLCIDRYPDVLSYCPFSCGKCTV</sequence>
<evidence type="ECO:0000313" key="13">
    <source>
        <dbReference type="RefSeq" id="XP_031560599.1"/>
    </source>
</evidence>
<dbReference type="SMART" id="SM00254">
    <property type="entry name" value="ShKT"/>
    <property type="match status" value="1"/>
</dbReference>
<feature type="domain" description="ShKT" evidence="9">
    <location>
        <begin position="159"/>
        <end position="193"/>
    </location>
</feature>
<dbReference type="RefSeq" id="XP_031560598.1">
    <property type="nucleotide sequence ID" value="XM_031704738.1"/>
</dbReference>
<proteinExistence type="predicted"/>
<reference evidence="11 12" key="1">
    <citation type="submission" date="2025-04" db="UniProtKB">
        <authorList>
            <consortium name="RefSeq"/>
        </authorList>
    </citation>
    <scope>IDENTIFICATION</scope>
    <source>
        <tissue evidence="11 12">Tentacle</tissue>
    </source>
</reference>
<evidence type="ECO:0000256" key="2">
    <source>
        <dbReference type="ARBA" id="ARBA00022656"/>
    </source>
</evidence>
<evidence type="ECO:0000256" key="1">
    <source>
        <dbReference type="ARBA" id="ARBA00004167"/>
    </source>
</evidence>
<evidence type="ECO:0000256" key="6">
    <source>
        <dbReference type="ARBA" id="ARBA00023136"/>
    </source>
</evidence>
<name>A0A6P8I6E8_ACTTE</name>
<dbReference type="PROSITE" id="PS51670">
    <property type="entry name" value="SHKT"/>
    <property type="match status" value="1"/>
</dbReference>
<feature type="disulfide bond" evidence="7">
    <location>
        <begin position="159"/>
        <end position="193"/>
    </location>
</feature>
<dbReference type="KEGG" id="aten:116296682"/>
<keyword evidence="7" id="KW-1015">Disulfide bond</keyword>
<organism evidence="10 11">
    <name type="scientific">Actinia tenebrosa</name>
    <name type="common">Australian red waratah sea anemone</name>
    <dbReference type="NCBI Taxonomy" id="6105"/>
    <lineage>
        <taxon>Eukaryota</taxon>
        <taxon>Metazoa</taxon>
        <taxon>Cnidaria</taxon>
        <taxon>Anthozoa</taxon>
        <taxon>Hexacorallia</taxon>
        <taxon>Actiniaria</taxon>
        <taxon>Actiniidae</taxon>
        <taxon>Actinia</taxon>
    </lineage>
</organism>
<keyword evidence="6" id="KW-0472">Membrane</keyword>
<feature type="chain" id="PRO_5044653147" evidence="8">
    <location>
        <begin position="26"/>
        <end position="195"/>
    </location>
</feature>
<evidence type="ECO:0000256" key="8">
    <source>
        <dbReference type="SAM" id="SignalP"/>
    </source>
</evidence>
<evidence type="ECO:0000256" key="3">
    <source>
        <dbReference type="ARBA" id="ARBA00022692"/>
    </source>
</evidence>
<dbReference type="PANTHER" id="PTHR16059:SF25">
    <property type="entry name" value="LYSOZYME"/>
    <property type="match status" value="1"/>
</dbReference>
<evidence type="ECO:0000259" key="9">
    <source>
        <dbReference type="PROSITE" id="PS51670"/>
    </source>
</evidence>
<dbReference type="OrthoDB" id="5985073at2759"/>
<evidence type="ECO:0000313" key="10">
    <source>
        <dbReference type="Proteomes" id="UP000515163"/>
    </source>
</evidence>
<keyword evidence="4 8" id="KW-0732">Signal</keyword>
<keyword evidence="3" id="KW-0812">Transmembrane</keyword>
<evidence type="ECO:0000256" key="7">
    <source>
        <dbReference type="PROSITE-ProRule" id="PRU01005"/>
    </source>
</evidence>
<dbReference type="AlphaFoldDB" id="A0A6P8I6E8"/>
<dbReference type="RefSeq" id="XP_031560599.1">
    <property type="nucleotide sequence ID" value="XM_031704739.1"/>
</dbReference>
<feature type="signal peptide" evidence="8">
    <location>
        <begin position="1"/>
        <end position="25"/>
    </location>
</feature>
<dbReference type="RefSeq" id="XP_031560597.1">
    <property type="nucleotide sequence ID" value="XM_031704737.1"/>
</dbReference>
<accession>A0A6P8I6E8</accession>
<keyword evidence="10" id="KW-1185">Reference proteome</keyword>
<evidence type="ECO:0000256" key="5">
    <source>
        <dbReference type="ARBA" id="ARBA00022989"/>
    </source>
</evidence>
<evidence type="ECO:0000256" key="4">
    <source>
        <dbReference type="ARBA" id="ARBA00022729"/>
    </source>
</evidence>